<accession>A0A840E5M0</accession>
<gene>
    <name evidence="1" type="ORF">GGR28_003583</name>
</gene>
<dbReference type="RefSeq" id="WP_183497166.1">
    <property type="nucleotide sequence ID" value="NZ_JACIFF010000010.1"/>
</dbReference>
<comment type="caution">
    <text evidence="1">The sequence shown here is derived from an EMBL/GenBank/DDBJ whole genome shotgun (WGS) entry which is preliminary data.</text>
</comment>
<dbReference type="Proteomes" id="UP000576209">
    <property type="component" value="Unassembled WGS sequence"/>
</dbReference>
<keyword evidence="2" id="KW-1185">Reference proteome</keyword>
<dbReference type="EMBL" id="JACIFF010000010">
    <property type="protein sequence ID" value="MBB4080944.1"/>
    <property type="molecule type" value="Genomic_DNA"/>
</dbReference>
<protein>
    <submittedName>
        <fullName evidence="1">Uncharacterized protein</fullName>
    </submittedName>
</protein>
<evidence type="ECO:0000313" key="2">
    <source>
        <dbReference type="Proteomes" id="UP000576209"/>
    </source>
</evidence>
<proteinExistence type="predicted"/>
<reference evidence="1 2" key="1">
    <citation type="submission" date="2020-08" db="EMBL/GenBank/DDBJ databases">
        <title>Genomic Encyclopedia of Type Strains, Phase IV (KMG-IV): sequencing the most valuable type-strain genomes for metagenomic binning, comparative biology and taxonomic classification.</title>
        <authorList>
            <person name="Goeker M."/>
        </authorList>
    </citation>
    <scope>NUCLEOTIDE SEQUENCE [LARGE SCALE GENOMIC DNA]</scope>
    <source>
        <strain evidence="1 2">DSM 105137</strain>
    </source>
</reference>
<organism evidence="1 2">
    <name type="scientific">Neolewinella aquimaris</name>
    <dbReference type="NCBI Taxonomy" id="1835722"/>
    <lineage>
        <taxon>Bacteria</taxon>
        <taxon>Pseudomonadati</taxon>
        <taxon>Bacteroidota</taxon>
        <taxon>Saprospiria</taxon>
        <taxon>Saprospirales</taxon>
        <taxon>Lewinellaceae</taxon>
        <taxon>Neolewinella</taxon>
    </lineage>
</organism>
<evidence type="ECO:0000313" key="1">
    <source>
        <dbReference type="EMBL" id="MBB4080944.1"/>
    </source>
</evidence>
<name>A0A840E5M0_9BACT</name>
<dbReference type="AlphaFoldDB" id="A0A840E5M0"/>
<sequence length="296" mass="33074">MDDSSPPAATEIDKRETFTLTKPVNPGLPIDHSALEELHLGPIPCIRVRAAPNQDLDPTQKPGTERVFNGRMTVINLPKGFSRIDSLAWNEDMQSHYGKKQADGKLVHTPLVTGAQHSHFFFWLYDLQHGPADEADKFSTAAPDFCHHAREDDPPGIVFWDGRDNACDRMFIVDSADTVESGPVGVPFVCAYDYYPNTVYKTELRDLLRDKYFRRIPSSGNGEPTKEEVERRSEAPLKMLATVIPGRGIVWLPLVEGKENKAAYDKLTGGGTVVIYRLQFLDGPNILIGKLDDTPW</sequence>